<feature type="region of interest" description="Disordered" evidence="1">
    <location>
        <begin position="246"/>
        <end position="310"/>
    </location>
</feature>
<evidence type="ECO:0000313" key="4">
    <source>
        <dbReference type="Proteomes" id="UP000714275"/>
    </source>
</evidence>
<feature type="region of interest" description="Disordered" evidence="1">
    <location>
        <begin position="163"/>
        <end position="204"/>
    </location>
</feature>
<dbReference type="InterPro" id="IPR036864">
    <property type="entry name" value="Zn2-C6_fun-type_DNA-bd_sf"/>
</dbReference>
<feature type="region of interest" description="Disordered" evidence="1">
    <location>
        <begin position="370"/>
        <end position="417"/>
    </location>
</feature>
<dbReference type="EMBL" id="JABBWD010000007">
    <property type="protein sequence ID" value="KAG1781029.1"/>
    <property type="molecule type" value="Genomic_DNA"/>
</dbReference>
<protein>
    <recommendedName>
        <fullName evidence="2">Zn(2)-C6 fungal-type domain-containing protein</fullName>
    </recommendedName>
</protein>
<dbReference type="Pfam" id="PF00172">
    <property type="entry name" value="Zn_clus"/>
    <property type="match status" value="1"/>
</dbReference>
<dbReference type="Proteomes" id="UP000714275">
    <property type="component" value="Unassembled WGS sequence"/>
</dbReference>
<dbReference type="PROSITE" id="PS50048">
    <property type="entry name" value="ZN2_CY6_FUNGAL_2"/>
    <property type="match status" value="1"/>
</dbReference>
<feature type="compositionally biased region" description="Low complexity" evidence="1">
    <location>
        <begin position="393"/>
        <end position="406"/>
    </location>
</feature>
<dbReference type="InterPro" id="IPR001138">
    <property type="entry name" value="Zn2Cys6_DnaBD"/>
</dbReference>
<dbReference type="SUPFAM" id="SSF57701">
    <property type="entry name" value="Zn2/Cys6 DNA-binding domain"/>
    <property type="match status" value="1"/>
</dbReference>
<gene>
    <name evidence="3" type="ORF">EV702DRAFT_1077205</name>
</gene>
<organism evidence="3 4">
    <name type="scientific">Suillus placidus</name>
    <dbReference type="NCBI Taxonomy" id="48579"/>
    <lineage>
        <taxon>Eukaryota</taxon>
        <taxon>Fungi</taxon>
        <taxon>Dikarya</taxon>
        <taxon>Basidiomycota</taxon>
        <taxon>Agaricomycotina</taxon>
        <taxon>Agaricomycetes</taxon>
        <taxon>Agaricomycetidae</taxon>
        <taxon>Boletales</taxon>
        <taxon>Suillineae</taxon>
        <taxon>Suillaceae</taxon>
        <taxon>Suillus</taxon>
    </lineage>
</organism>
<feature type="compositionally biased region" description="Polar residues" evidence="1">
    <location>
        <begin position="248"/>
        <end position="260"/>
    </location>
</feature>
<keyword evidence="4" id="KW-1185">Reference proteome</keyword>
<evidence type="ECO:0000259" key="2">
    <source>
        <dbReference type="PROSITE" id="PS50048"/>
    </source>
</evidence>
<feature type="domain" description="Zn(2)-C6 fungal-type" evidence="2">
    <location>
        <begin position="338"/>
        <end position="373"/>
    </location>
</feature>
<name>A0A9P7A246_9AGAM</name>
<feature type="compositionally biased region" description="Basic and acidic residues" evidence="1">
    <location>
        <begin position="370"/>
        <end position="379"/>
    </location>
</feature>
<dbReference type="PROSITE" id="PS00463">
    <property type="entry name" value="ZN2_CY6_FUNGAL_1"/>
    <property type="match status" value="1"/>
</dbReference>
<dbReference type="Gene3D" id="4.10.240.10">
    <property type="entry name" value="Zn(2)-C6 fungal-type DNA-binding domain"/>
    <property type="match status" value="1"/>
</dbReference>
<proteinExistence type="predicted"/>
<dbReference type="GO" id="GO:0000981">
    <property type="term" value="F:DNA-binding transcription factor activity, RNA polymerase II-specific"/>
    <property type="evidence" value="ECO:0007669"/>
    <property type="project" value="InterPro"/>
</dbReference>
<comment type="caution">
    <text evidence="3">The sequence shown here is derived from an EMBL/GenBank/DDBJ whole genome shotgun (WGS) entry which is preliminary data.</text>
</comment>
<feature type="compositionally biased region" description="Polar residues" evidence="1">
    <location>
        <begin position="165"/>
        <end position="195"/>
    </location>
</feature>
<dbReference type="CDD" id="cd00067">
    <property type="entry name" value="GAL4"/>
    <property type="match status" value="1"/>
</dbReference>
<accession>A0A9P7A246</accession>
<reference evidence="3" key="1">
    <citation type="journal article" date="2020" name="New Phytol.">
        <title>Comparative genomics reveals dynamic genome evolution in host specialist ectomycorrhizal fungi.</title>
        <authorList>
            <person name="Lofgren L.A."/>
            <person name="Nguyen N.H."/>
            <person name="Vilgalys R."/>
            <person name="Ruytinx J."/>
            <person name="Liao H.L."/>
            <person name="Branco S."/>
            <person name="Kuo A."/>
            <person name="LaButti K."/>
            <person name="Lipzen A."/>
            <person name="Andreopoulos W."/>
            <person name="Pangilinan J."/>
            <person name="Riley R."/>
            <person name="Hundley H."/>
            <person name="Na H."/>
            <person name="Barry K."/>
            <person name="Grigoriev I.V."/>
            <person name="Stajich J.E."/>
            <person name="Kennedy P.G."/>
        </authorList>
    </citation>
    <scope>NUCLEOTIDE SEQUENCE</scope>
    <source>
        <strain evidence="3">DOB743</strain>
    </source>
</reference>
<evidence type="ECO:0000256" key="1">
    <source>
        <dbReference type="SAM" id="MobiDB-lite"/>
    </source>
</evidence>
<sequence length="417" mass="46450">MPPHVHDTFDRYSAMEHCNYHDGDQYYDTSLSISTHYDYAPYQPYSYYIPDNMMLAMTDLQGEQQLIQTPVHEYHPQAFDNFTSSSIHSVSSDSSCPASTEFHDAAAYPSIPTYSSDRKPSYPPSWAQDVRNSSIHVAAAQSSEYRATIARLSDDFLASASSLFGGSTSRTRNTSATLSGPATPHQSPMQNSNFTPARKRSSEAMNEEVFVDQQLDARTSVQDSRYLPQSHMIVPSQNRVVRERHLPQGSSRSGESQSLLRTPARPFRQSLSPDSLLLREEGRPAAHQANKRPHRSEEIARHSQTISSVSATWSAPVEPVMKVSASRKTGEQKKQALACLFCRERKIACGRPPAHSPDQTCNQCARRRMKCEYPTESRRGQHKRIRRKPTEDSVGASNSSSASQSAPNTPPLIALTA</sequence>
<dbReference type="GO" id="GO:0008270">
    <property type="term" value="F:zinc ion binding"/>
    <property type="evidence" value="ECO:0007669"/>
    <property type="project" value="InterPro"/>
</dbReference>
<evidence type="ECO:0000313" key="3">
    <source>
        <dbReference type="EMBL" id="KAG1781029.1"/>
    </source>
</evidence>
<dbReference type="AlphaFoldDB" id="A0A9P7A246"/>
<dbReference type="SMART" id="SM00066">
    <property type="entry name" value="GAL4"/>
    <property type="match status" value="1"/>
</dbReference>
<dbReference type="OrthoDB" id="39175at2759"/>